<dbReference type="AlphaFoldDB" id="A0AAU9JL76"/>
<dbReference type="PROSITE" id="PS50089">
    <property type="entry name" value="ZF_RING_2"/>
    <property type="match status" value="1"/>
</dbReference>
<evidence type="ECO:0000313" key="13">
    <source>
        <dbReference type="Proteomes" id="UP001162131"/>
    </source>
</evidence>
<keyword evidence="8" id="KW-0862">Zinc</keyword>
<dbReference type="InterPro" id="IPR001841">
    <property type="entry name" value="Znf_RING"/>
</dbReference>
<dbReference type="Pfam" id="PF12678">
    <property type="entry name" value="zf-rbx1"/>
    <property type="match status" value="1"/>
</dbReference>
<name>A0AAU9JL76_9CILI</name>
<evidence type="ECO:0000256" key="8">
    <source>
        <dbReference type="ARBA" id="ARBA00022833"/>
    </source>
</evidence>
<dbReference type="InterPro" id="IPR013083">
    <property type="entry name" value="Znf_RING/FYVE/PHD"/>
</dbReference>
<keyword evidence="4" id="KW-0963">Cytoplasm</keyword>
<keyword evidence="5" id="KW-0479">Metal-binding</keyword>
<dbReference type="InterPro" id="IPR024766">
    <property type="entry name" value="Znf_RING_H2"/>
</dbReference>
<gene>
    <name evidence="12" type="ORF">BSTOLATCC_MIC44285</name>
</gene>
<evidence type="ECO:0000256" key="4">
    <source>
        <dbReference type="ARBA" id="ARBA00022490"/>
    </source>
</evidence>
<evidence type="ECO:0000256" key="9">
    <source>
        <dbReference type="ARBA" id="ARBA00023242"/>
    </source>
</evidence>
<dbReference type="GO" id="GO:0008270">
    <property type="term" value="F:zinc ion binding"/>
    <property type="evidence" value="ECO:0007669"/>
    <property type="project" value="UniProtKB-KW"/>
</dbReference>
<reference evidence="12" key="1">
    <citation type="submission" date="2021-09" db="EMBL/GenBank/DDBJ databases">
        <authorList>
            <consortium name="AG Swart"/>
            <person name="Singh M."/>
            <person name="Singh A."/>
            <person name="Seah K."/>
            <person name="Emmerich C."/>
        </authorList>
    </citation>
    <scope>NUCLEOTIDE SEQUENCE</scope>
    <source>
        <strain evidence="12">ATCC30299</strain>
    </source>
</reference>
<evidence type="ECO:0000313" key="12">
    <source>
        <dbReference type="EMBL" id="CAG9327655.1"/>
    </source>
</evidence>
<dbReference type="GO" id="GO:0005737">
    <property type="term" value="C:cytoplasm"/>
    <property type="evidence" value="ECO:0007669"/>
    <property type="project" value="UniProtKB-SubCell"/>
</dbReference>
<comment type="caution">
    <text evidence="12">The sequence shown here is derived from an EMBL/GenBank/DDBJ whole genome shotgun (WGS) entry which is preliminary data.</text>
</comment>
<proteinExistence type="predicted"/>
<keyword evidence="6 10" id="KW-0863">Zinc-finger</keyword>
<comment type="pathway">
    <text evidence="3">Protein modification; protein ubiquitination.</text>
</comment>
<evidence type="ECO:0000256" key="3">
    <source>
        <dbReference type="ARBA" id="ARBA00004906"/>
    </source>
</evidence>
<dbReference type="InterPro" id="IPR051031">
    <property type="entry name" value="RING-box_E3_Ubiquitin_Ligase"/>
</dbReference>
<evidence type="ECO:0000256" key="5">
    <source>
        <dbReference type="ARBA" id="ARBA00022723"/>
    </source>
</evidence>
<organism evidence="12 13">
    <name type="scientific">Blepharisma stoltei</name>
    <dbReference type="NCBI Taxonomy" id="1481888"/>
    <lineage>
        <taxon>Eukaryota</taxon>
        <taxon>Sar</taxon>
        <taxon>Alveolata</taxon>
        <taxon>Ciliophora</taxon>
        <taxon>Postciliodesmatophora</taxon>
        <taxon>Heterotrichea</taxon>
        <taxon>Heterotrichida</taxon>
        <taxon>Blepharismidae</taxon>
        <taxon>Blepharisma</taxon>
    </lineage>
</organism>
<evidence type="ECO:0000256" key="10">
    <source>
        <dbReference type="PROSITE-ProRule" id="PRU00175"/>
    </source>
</evidence>
<evidence type="ECO:0000256" key="2">
    <source>
        <dbReference type="ARBA" id="ARBA00004496"/>
    </source>
</evidence>
<comment type="subcellular location">
    <subcellularLocation>
        <location evidence="2">Cytoplasm</location>
    </subcellularLocation>
    <subcellularLocation>
        <location evidence="1">Nucleus</location>
    </subcellularLocation>
</comment>
<evidence type="ECO:0000256" key="6">
    <source>
        <dbReference type="ARBA" id="ARBA00022771"/>
    </source>
</evidence>
<keyword evidence="7" id="KW-0833">Ubl conjugation pathway</keyword>
<feature type="domain" description="RING-type" evidence="11">
    <location>
        <begin position="29"/>
        <end position="84"/>
    </location>
</feature>
<dbReference type="Proteomes" id="UP001162131">
    <property type="component" value="Unassembled WGS sequence"/>
</dbReference>
<dbReference type="Gene3D" id="3.30.40.10">
    <property type="entry name" value="Zinc/RING finger domain, C3HC4 (zinc finger)"/>
    <property type="match status" value="1"/>
</dbReference>
<dbReference type="EMBL" id="CAJZBQ010000044">
    <property type="protein sequence ID" value="CAG9327655.1"/>
    <property type="molecule type" value="Genomic_DNA"/>
</dbReference>
<sequence length="103" mass="12096">MVDKEQKRFNIKKWNAVVLWAWHDEVEKCAICRESNSNPCINCQLDERPGISNECDVVCGACNHIFHFHCIFRFYTSRHVCPIDGKEFEIKRTNSNSINSINY</sequence>
<dbReference type="GO" id="GO:0005634">
    <property type="term" value="C:nucleus"/>
    <property type="evidence" value="ECO:0007669"/>
    <property type="project" value="UniProtKB-SubCell"/>
</dbReference>
<accession>A0AAU9JL76</accession>
<keyword evidence="13" id="KW-1185">Reference proteome</keyword>
<dbReference type="PANTHER" id="PTHR11210">
    <property type="entry name" value="RING BOX"/>
    <property type="match status" value="1"/>
</dbReference>
<protein>
    <recommendedName>
        <fullName evidence="11">RING-type domain-containing protein</fullName>
    </recommendedName>
</protein>
<evidence type="ECO:0000256" key="1">
    <source>
        <dbReference type="ARBA" id="ARBA00004123"/>
    </source>
</evidence>
<evidence type="ECO:0000259" key="11">
    <source>
        <dbReference type="PROSITE" id="PS50089"/>
    </source>
</evidence>
<dbReference type="SUPFAM" id="SSF57850">
    <property type="entry name" value="RING/U-box"/>
    <property type="match status" value="1"/>
</dbReference>
<keyword evidence="9" id="KW-0539">Nucleus</keyword>
<evidence type="ECO:0000256" key="7">
    <source>
        <dbReference type="ARBA" id="ARBA00022786"/>
    </source>
</evidence>